<keyword evidence="1" id="KW-0175">Coiled coil</keyword>
<comment type="caution">
    <text evidence="3">The sequence shown here is derived from an EMBL/GenBank/DDBJ whole genome shotgun (WGS) entry which is preliminary data.</text>
</comment>
<accession>A0A5A9N293</accession>
<feature type="coiled-coil region" evidence="1">
    <location>
        <begin position="102"/>
        <end position="200"/>
    </location>
</feature>
<protein>
    <submittedName>
        <fullName evidence="3">Uncharacterized protein</fullName>
    </submittedName>
</protein>
<dbReference type="SUPFAM" id="SSF58100">
    <property type="entry name" value="Bacterial hemolysins"/>
    <property type="match status" value="1"/>
</dbReference>
<feature type="coiled-coil region" evidence="1">
    <location>
        <begin position="237"/>
        <end position="299"/>
    </location>
</feature>
<dbReference type="AlphaFoldDB" id="A0A5A9N293"/>
<dbReference type="EMBL" id="SOYY01000024">
    <property type="protein sequence ID" value="KAA0703099.1"/>
    <property type="molecule type" value="Genomic_DNA"/>
</dbReference>
<sequence>MHKSAKTRRTARSHVTHTRGRFTLHTPGDIHHGILNVVVNSHSHGPVKMSQICLPNVKDFQCREVVGDLLQVGIESICNICVALLNAHVDQNTGKCISYCHIREHIENAEKYMKMAENMIKQALGNLDESMECLVKDMGRIEQEEKEKNQSMETLEHDLSLHKKILDQSKSALEKAEKTLDSEKETLKKEEANVNSCQKLSIAGGTLCVIPFFFTQIAGLALLCVGERGRHNAKDGISTAKEEITMAESHVKEYNSKVSDYQSRISEAQKEIDETITCLKKIRKEIDELKENIVDVAKIQTLVREAVRLLSNLSGKVTVLQKQTQSSIFWQPVVNVMKEVMIAVSNIAENQLIFSQGLPGLINTLRENSGRLLAIRNSPENCE</sequence>
<keyword evidence="4" id="KW-1185">Reference proteome</keyword>
<dbReference type="Proteomes" id="UP000324632">
    <property type="component" value="Chromosome 24"/>
</dbReference>
<evidence type="ECO:0000313" key="3">
    <source>
        <dbReference type="EMBL" id="KAA0703099.1"/>
    </source>
</evidence>
<evidence type="ECO:0000313" key="4">
    <source>
        <dbReference type="Proteomes" id="UP000324632"/>
    </source>
</evidence>
<reference evidence="3 4" key="1">
    <citation type="journal article" date="2019" name="Mol. Ecol. Resour.">
        <title>Chromosome-level genome assembly of Triplophysa tibetana, a fish adapted to the harsh high-altitude environment of the Tibetan Plateau.</title>
        <authorList>
            <person name="Yang X."/>
            <person name="Liu H."/>
            <person name="Ma Z."/>
            <person name="Zou Y."/>
            <person name="Zou M."/>
            <person name="Mao Y."/>
            <person name="Li X."/>
            <person name="Wang H."/>
            <person name="Chen T."/>
            <person name="Wang W."/>
            <person name="Yang R."/>
        </authorList>
    </citation>
    <scope>NUCLEOTIDE SEQUENCE [LARGE SCALE GENOMIC DNA]</scope>
    <source>
        <strain evidence="3">TTIB1903HZAU</strain>
        <tissue evidence="3">Muscle</tissue>
    </source>
</reference>
<feature type="region of interest" description="Disordered" evidence="2">
    <location>
        <begin position="1"/>
        <end position="22"/>
    </location>
</feature>
<name>A0A5A9N293_9TELE</name>
<gene>
    <name evidence="3" type="ORF">E1301_Tti010793</name>
</gene>
<evidence type="ECO:0000256" key="1">
    <source>
        <dbReference type="SAM" id="Coils"/>
    </source>
</evidence>
<proteinExistence type="predicted"/>
<organism evidence="3 4">
    <name type="scientific">Triplophysa tibetana</name>
    <dbReference type="NCBI Taxonomy" id="1572043"/>
    <lineage>
        <taxon>Eukaryota</taxon>
        <taxon>Metazoa</taxon>
        <taxon>Chordata</taxon>
        <taxon>Craniata</taxon>
        <taxon>Vertebrata</taxon>
        <taxon>Euteleostomi</taxon>
        <taxon>Actinopterygii</taxon>
        <taxon>Neopterygii</taxon>
        <taxon>Teleostei</taxon>
        <taxon>Ostariophysi</taxon>
        <taxon>Cypriniformes</taxon>
        <taxon>Nemacheilidae</taxon>
        <taxon>Triplophysa</taxon>
    </lineage>
</organism>
<evidence type="ECO:0000256" key="2">
    <source>
        <dbReference type="SAM" id="MobiDB-lite"/>
    </source>
</evidence>
<dbReference type="Gene3D" id="1.20.1170.10">
    <property type="match status" value="1"/>
</dbReference>